<evidence type="ECO:0000259" key="6">
    <source>
        <dbReference type="PROSITE" id="PS50977"/>
    </source>
</evidence>
<dbReference type="HOGENOM" id="CLU_069356_12_1_11"/>
<comment type="caution">
    <text evidence="7">The sequence shown here is derived from an EMBL/GenBank/DDBJ whole genome shotgun (WGS) entry which is preliminary data.</text>
</comment>
<feature type="DNA-binding region" description="H-T-H motif" evidence="4">
    <location>
        <begin position="43"/>
        <end position="62"/>
    </location>
</feature>
<keyword evidence="3" id="KW-0804">Transcription</keyword>
<evidence type="ECO:0000256" key="5">
    <source>
        <dbReference type="SAM" id="MobiDB-lite"/>
    </source>
</evidence>
<organism evidence="7 8">
    <name type="scientific">Mycobacterium parascrofulaceum ATCC BAA-614</name>
    <dbReference type="NCBI Taxonomy" id="525368"/>
    <lineage>
        <taxon>Bacteria</taxon>
        <taxon>Bacillati</taxon>
        <taxon>Actinomycetota</taxon>
        <taxon>Actinomycetes</taxon>
        <taxon>Mycobacteriales</taxon>
        <taxon>Mycobacteriaceae</taxon>
        <taxon>Mycobacterium</taxon>
        <taxon>Mycobacterium simiae complex</taxon>
    </lineage>
</organism>
<sequence>MNRPDSYAPVRENGHARRARLTADRILEAAVAAFAQEGYRAATIEDIAARAGVAPSSVYNHFTSKAGIAQALAERALEVHGQYVAAAWSLDVSPLQRLIAAAGATLAFAGDRPALFEAISLSYLGPLGLFPADTAAAEAIATRRHEQLQRIVAVLDEAISAGELQSMDTVATARFLLAAWAGVLTMEAGSGDQARAASTLAAGIRALIQGMGTATTLTREHRLTAVYHEALSRYVLSAATGQPASGPTAALTGPGPVSATPRRRR</sequence>
<dbReference type="AlphaFoldDB" id="D5P624"/>
<keyword evidence="8" id="KW-1185">Reference proteome</keyword>
<dbReference type="InterPro" id="IPR009057">
    <property type="entry name" value="Homeodomain-like_sf"/>
</dbReference>
<dbReference type="InterPro" id="IPR001647">
    <property type="entry name" value="HTH_TetR"/>
</dbReference>
<proteinExistence type="predicted"/>
<feature type="region of interest" description="Disordered" evidence="5">
    <location>
        <begin position="242"/>
        <end position="265"/>
    </location>
</feature>
<evidence type="ECO:0000313" key="8">
    <source>
        <dbReference type="Proteomes" id="UP000003653"/>
    </source>
</evidence>
<name>D5P624_9MYCO</name>
<dbReference type="PROSITE" id="PS50977">
    <property type="entry name" value="HTH_TETR_2"/>
    <property type="match status" value="1"/>
</dbReference>
<dbReference type="GO" id="GO:0003700">
    <property type="term" value="F:DNA-binding transcription factor activity"/>
    <property type="evidence" value="ECO:0007669"/>
    <property type="project" value="TreeGrafter"/>
</dbReference>
<dbReference type="SUPFAM" id="SSF48498">
    <property type="entry name" value="Tetracyclin repressor-like, C-terminal domain"/>
    <property type="match status" value="1"/>
</dbReference>
<dbReference type="RefSeq" id="WP_007170639.1">
    <property type="nucleotide sequence ID" value="NZ_GG770556.1"/>
</dbReference>
<dbReference type="GO" id="GO:0000976">
    <property type="term" value="F:transcription cis-regulatory region binding"/>
    <property type="evidence" value="ECO:0007669"/>
    <property type="project" value="TreeGrafter"/>
</dbReference>
<accession>D5P624</accession>
<evidence type="ECO:0000256" key="2">
    <source>
        <dbReference type="ARBA" id="ARBA00023125"/>
    </source>
</evidence>
<dbReference type="SUPFAM" id="SSF46689">
    <property type="entry name" value="Homeodomain-like"/>
    <property type="match status" value="1"/>
</dbReference>
<dbReference type="Gene3D" id="1.10.357.10">
    <property type="entry name" value="Tetracycline Repressor, domain 2"/>
    <property type="match status" value="1"/>
</dbReference>
<evidence type="ECO:0000256" key="3">
    <source>
        <dbReference type="ARBA" id="ARBA00023163"/>
    </source>
</evidence>
<gene>
    <name evidence="7" type="ORF">HMPREF0591_1618</name>
</gene>
<evidence type="ECO:0000313" key="7">
    <source>
        <dbReference type="EMBL" id="EFG78476.1"/>
    </source>
</evidence>
<dbReference type="EMBL" id="ADNV01000117">
    <property type="protein sequence ID" value="EFG78476.1"/>
    <property type="molecule type" value="Genomic_DNA"/>
</dbReference>
<protein>
    <submittedName>
        <fullName evidence="7">Transcriptional regulator, TetR family</fullName>
    </submittedName>
</protein>
<evidence type="ECO:0000256" key="1">
    <source>
        <dbReference type="ARBA" id="ARBA00023015"/>
    </source>
</evidence>
<evidence type="ECO:0000256" key="4">
    <source>
        <dbReference type="PROSITE-ProRule" id="PRU00335"/>
    </source>
</evidence>
<dbReference type="PANTHER" id="PTHR30055:SF234">
    <property type="entry name" value="HTH-TYPE TRANSCRIPTIONAL REGULATOR BETI"/>
    <property type="match status" value="1"/>
</dbReference>
<dbReference type="PRINTS" id="PR00455">
    <property type="entry name" value="HTHTETR"/>
</dbReference>
<keyword evidence="2 4" id="KW-0238">DNA-binding</keyword>
<dbReference type="PANTHER" id="PTHR30055">
    <property type="entry name" value="HTH-TYPE TRANSCRIPTIONAL REGULATOR RUTR"/>
    <property type="match status" value="1"/>
</dbReference>
<keyword evidence="1" id="KW-0805">Transcription regulation</keyword>
<dbReference type="Gene3D" id="1.10.10.60">
    <property type="entry name" value="Homeodomain-like"/>
    <property type="match status" value="1"/>
</dbReference>
<dbReference type="eggNOG" id="COG1309">
    <property type="taxonomic scope" value="Bacteria"/>
</dbReference>
<reference evidence="7 8" key="1">
    <citation type="submission" date="2010-04" db="EMBL/GenBank/DDBJ databases">
        <authorList>
            <person name="Muzny D."/>
            <person name="Qin X."/>
            <person name="Deng J."/>
            <person name="Jiang H."/>
            <person name="Liu Y."/>
            <person name="Qu J."/>
            <person name="Song X.-Z."/>
            <person name="Zhang L."/>
            <person name="Thornton R."/>
            <person name="Coyle M."/>
            <person name="Francisco L."/>
            <person name="Jackson L."/>
            <person name="Javaid M."/>
            <person name="Korchina V."/>
            <person name="Kovar C."/>
            <person name="Mata R."/>
            <person name="Mathew T."/>
            <person name="Ngo R."/>
            <person name="Nguyen L."/>
            <person name="Nguyen N."/>
            <person name="Okwuonu G."/>
            <person name="Ongeri F."/>
            <person name="Pham C."/>
            <person name="Simmons D."/>
            <person name="Wilczek-Boney K."/>
            <person name="Hale W."/>
            <person name="Jakkamsetti A."/>
            <person name="Pham P."/>
            <person name="Ruth R."/>
            <person name="San Lucas F."/>
            <person name="Warren J."/>
            <person name="Zhang J."/>
            <person name="Zhao Z."/>
            <person name="Zhou C."/>
            <person name="Zhu D."/>
            <person name="Lee S."/>
            <person name="Bess C."/>
            <person name="Blankenburg K."/>
            <person name="Forbes L."/>
            <person name="Fu Q."/>
            <person name="Gubbala S."/>
            <person name="Hirani K."/>
            <person name="Jayaseelan J.C."/>
            <person name="Lara F."/>
            <person name="Munidasa M."/>
            <person name="Palculict T."/>
            <person name="Patil S."/>
            <person name="Pu L.-L."/>
            <person name="Saada N."/>
            <person name="Tang L."/>
            <person name="Weissenberger G."/>
            <person name="Zhu Y."/>
            <person name="Hemphill L."/>
            <person name="Shang Y."/>
            <person name="Youmans B."/>
            <person name="Ayvaz T."/>
            <person name="Ross M."/>
            <person name="Santibanez J."/>
            <person name="Aqrawi P."/>
            <person name="Gross S."/>
            <person name="Joshi V."/>
            <person name="Fowler G."/>
            <person name="Nazareth L."/>
            <person name="Reid J."/>
            <person name="Worley K."/>
            <person name="Petrosino J."/>
            <person name="Highlander S."/>
            <person name="Gibbs R."/>
        </authorList>
    </citation>
    <scope>NUCLEOTIDE SEQUENCE [LARGE SCALE GENOMIC DNA]</scope>
    <source>
        <strain evidence="7 8">ATCC BAA-614</strain>
    </source>
</reference>
<dbReference type="Proteomes" id="UP000003653">
    <property type="component" value="Unassembled WGS sequence"/>
</dbReference>
<dbReference type="InterPro" id="IPR036271">
    <property type="entry name" value="Tet_transcr_reg_TetR-rel_C_sf"/>
</dbReference>
<dbReference type="Pfam" id="PF00440">
    <property type="entry name" value="TetR_N"/>
    <property type="match status" value="1"/>
</dbReference>
<feature type="domain" description="HTH tetR-type" evidence="6">
    <location>
        <begin position="20"/>
        <end position="80"/>
    </location>
</feature>
<dbReference type="InterPro" id="IPR050109">
    <property type="entry name" value="HTH-type_TetR-like_transc_reg"/>
</dbReference>